<dbReference type="EMBL" id="SOZI01000075">
    <property type="protein sequence ID" value="TNY20134.1"/>
    <property type="molecule type" value="Genomic_DNA"/>
</dbReference>
<feature type="compositionally biased region" description="Basic and acidic residues" evidence="8">
    <location>
        <begin position="51"/>
        <end position="66"/>
    </location>
</feature>
<sequence>MADSGGDDGYSSDSDLDLSTTTQSLPVLAPGPAPSGSHQALQHKPKGKQPQRKDSNKDNPDKEPRKRSSKACDSCRKSKCKCTRILDPASGEPVGPCQNCLTVGADCTFLGASRKRGPPKGYIEAIESRLHRMEALLGGLIGSDDPRAATLLGELIGTHCRPRLSAHGRAELKLQRVPLCRLQATTRPVTS</sequence>
<evidence type="ECO:0000256" key="1">
    <source>
        <dbReference type="ARBA" id="ARBA00004123"/>
    </source>
</evidence>
<dbReference type="SUPFAM" id="SSF57701">
    <property type="entry name" value="Zn2/Cys6 DNA-binding domain"/>
    <property type="match status" value="1"/>
</dbReference>
<evidence type="ECO:0000313" key="10">
    <source>
        <dbReference type="EMBL" id="TNY20134.1"/>
    </source>
</evidence>
<proteinExistence type="predicted"/>
<dbReference type="GO" id="GO:0008270">
    <property type="term" value="F:zinc ion binding"/>
    <property type="evidence" value="ECO:0007669"/>
    <property type="project" value="InterPro"/>
</dbReference>
<feature type="compositionally biased region" description="Low complexity" evidence="8">
    <location>
        <begin position="1"/>
        <end position="25"/>
    </location>
</feature>
<keyword evidence="4" id="KW-0805">Transcription regulation</keyword>
<dbReference type="PANTHER" id="PTHR31313">
    <property type="entry name" value="TY1 ENHANCER ACTIVATOR"/>
    <property type="match status" value="1"/>
</dbReference>
<keyword evidence="2" id="KW-0479">Metal-binding</keyword>
<dbReference type="Pfam" id="PF00172">
    <property type="entry name" value="Zn_clus"/>
    <property type="match status" value="1"/>
</dbReference>
<dbReference type="Proteomes" id="UP000311382">
    <property type="component" value="Unassembled WGS sequence"/>
</dbReference>
<name>A0A5C5FVS3_9BASI</name>
<dbReference type="InterPro" id="IPR051615">
    <property type="entry name" value="Transcr_Regulatory_Elem"/>
</dbReference>
<evidence type="ECO:0000259" key="9">
    <source>
        <dbReference type="PROSITE" id="PS50048"/>
    </source>
</evidence>
<dbReference type="OrthoDB" id="2123952at2759"/>
<comment type="caution">
    <text evidence="10">The sequence shown here is derived from an EMBL/GenBank/DDBJ whole genome shotgun (WGS) entry which is preliminary data.</text>
</comment>
<dbReference type="PANTHER" id="PTHR31313:SF78">
    <property type="entry name" value="TRANSCRIPTION FACTOR DOMAIN-CONTAINING PROTEIN"/>
    <property type="match status" value="1"/>
</dbReference>
<keyword evidence="11" id="KW-1185">Reference proteome</keyword>
<protein>
    <recommendedName>
        <fullName evidence="9">Zn(2)-C6 fungal-type domain-containing protein</fullName>
    </recommendedName>
</protein>
<dbReference type="SMART" id="SM00066">
    <property type="entry name" value="GAL4"/>
    <property type="match status" value="1"/>
</dbReference>
<dbReference type="GO" id="GO:0000981">
    <property type="term" value="F:DNA-binding transcription factor activity, RNA polymerase II-specific"/>
    <property type="evidence" value="ECO:0007669"/>
    <property type="project" value="InterPro"/>
</dbReference>
<evidence type="ECO:0000256" key="8">
    <source>
        <dbReference type="SAM" id="MobiDB-lite"/>
    </source>
</evidence>
<dbReference type="InterPro" id="IPR036864">
    <property type="entry name" value="Zn2-C6_fun-type_DNA-bd_sf"/>
</dbReference>
<comment type="subcellular location">
    <subcellularLocation>
        <location evidence="1">Nucleus</location>
    </subcellularLocation>
</comment>
<evidence type="ECO:0000313" key="11">
    <source>
        <dbReference type="Proteomes" id="UP000311382"/>
    </source>
</evidence>
<dbReference type="GO" id="GO:0005634">
    <property type="term" value="C:nucleus"/>
    <property type="evidence" value="ECO:0007669"/>
    <property type="project" value="UniProtKB-SubCell"/>
</dbReference>
<dbReference type="Gene3D" id="4.10.240.10">
    <property type="entry name" value="Zn(2)-C6 fungal-type DNA-binding domain"/>
    <property type="match status" value="1"/>
</dbReference>
<feature type="domain" description="Zn(2)-C6 fungal-type" evidence="9">
    <location>
        <begin position="71"/>
        <end position="109"/>
    </location>
</feature>
<keyword evidence="7" id="KW-0539">Nucleus</keyword>
<feature type="compositionally biased region" description="Basic residues" evidence="8">
    <location>
        <begin position="41"/>
        <end position="50"/>
    </location>
</feature>
<keyword evidence="5" id="KW-0238">DNA-binding</keyword>
<keyword evidence="3" id="KW-0862">Zinc</keyword>
<dbReference type="AlphaFoldDB" id="A0A5C5FVS3"/>
<dbReference type="CDD" id="cd00067">
    <property type="entry name" value="GAL4"/>
    <property type="match status" value="1"/>
</dbReference>
<evidence type="ECO:0000256" key="6">
    <source>
        <dbReference type="ARBA" id="ARBA00023163"/>
    </source>
</evidence>
<dbReference type="GO" id="GO:0003677">
    <property type="term" value="F:DNA binding"/>
    <property type="evidence" value="ECO:0007669"/>
    <property type="project" value="UniProtKB-KW"/>
</dbReference>
<dbReference type="InterPro" id="IPR001138">
    <property type="entry name" value="Zn2Cys6_DnaBD"/>
</dbReference>
<evidence type="ECO:0000256" key="3">
    <source>
        <dbReference type="ARBA" id="ARBA00022833"/>
    </source>
</evidence>
<dbReference type="STRING" id="5288.A0A5C5FVS3"/>
<evidence type="ECO:0000256" key="7">
    <source>
        <dbReference type="ARBA" id="ARBA00023242"/>
    </source>
</evidence>
<dbReference type="PROSITE" id="PS50048">
    <property type="entry name" value="ZN2_CY6_FUNGAL_2"/>
    <property type="match status" value="1"/>
</dbReference>
<organism evidence="10 11">
    <name type="scientific">Rhodotorula diobovata</name>
    <dbReference type="NCBI Taxonomy" id="5288"/>
    <lineage>
        <taxon>Eukaryota</taxon>
        <taxon>Fungi</taxon>
        <taxon>Dikarya</taxon>
        <taxon>Basidiomycota</taxon>
        <taxon>Pucciniomycotina</taxon>
        <taxon>Microbotryomycetes</taxon>
        <taxon>Sporidiobolales</taxon>
        <taxon>Sporidiobolaceae</taxon>
        <taxon>Rhodotorula</taxon>
    </lineage>
</organism>
<accession>A0A5C5FVS3</accession>
<feature type="region of interest" description="Disordered" evidence="8">
    <location>
        <begin position="1"/>
        <end position="70"/>
    </location>
</feature>
<dbReference type="CDD" id="cd15486">
    <property type="entry name" value="ZIP_Sip4"/>
    <property type="match status" value="1"/>
</dbReference>
<reference evidence="10 11" key="1">
    <citation type="submission" date="2019-03" db="EMBL/GenBank/DDBJ databases">
        <title>Rhodosporidium diobovatum UCD-FST 08-225 genome sequencing, assembly, and annotation.</title>
        <authorList>
            <person name="Fakankun I.U."/>
            <person name="Fristensky B."/>
            <person name="Levin D.B."/>
        </authorList>
    </citation>
    <scope>NUCLEOTIDE SEQUENCE [LARGE SCALE GENOMIC DNA]</scope>
    <source>
        <strain evidence="10 11">UCD-FST 08-225</strain>
    </source>
</reference>
<keyword evidence="6" id="KW-0804">Transcription</keyword>
<gene>
    <name evidence="10" type="ORF">DMC30DRAFT_398527</name>
</gene>
<evidence type="ECO:0000256" key="4">
    <source>
        <dbReference type="ARBA" id="ARBA00023015"/>
    </source>
</evidence>
<evidence type="ECO:0000256" key="5">
    <source>
        <dbReference type="ARBA" id="ARBA00023125"/>
    </source>
</evidence>
<evidence type="ECO:0000256" key="2">
    <source>
        <dbReference type="ARBA" id="ARBA00022723"/>
    </source>
</evidence>